<feature type="region of interest" description="Disordered" evidence="1">
    <location>
        <begin position="1"/>
        <end position="86"/>
    </location>
</feature>
<accession>A0A7J0ER63</accession>
<dbReference type="OrthoDB" id="1930727at2759"/>
<dbReference type="AlphaFoldDB" id="A0A7J0ER63"/>
<feature type="compositionally biased region" description="Basic and acidic residues" evidence="1">
    <location>
        <begin position="281"/>
        <end position="291"/>
    </location>
</feature>
<name>A0A7J0ER63_9ERIC</name>
<feature type="region of interest" description="Disordered" evidence="1">
    <location>
        <begin position="273"/>
        <end position="312"/>
    </location>
</feature>
<dbReference type="PANTHER" id="PTHR37187:SF19">
    <property type="entry name" value="(RAPE) HYPOTHETICAL PROTEIN"/>
    <property type="match status" value="1"/>
</dbReference>
<feature type="region of interest" description="Disordered" evidence="1">
    <location>
        <begin position="108"/>
        <end position="155"/>
    </location>
</feature>
<keyword evidence="3" id="KW-1185">Reference proteome</keyword>
<evidence type="ECO:0000256" key="1">
    <source>
        <dbReference type="SAM" id="MobiDB-lite"/>
    </source>
</evidence>
<sequence>MNQTMVGDDDLKVLDEKESDEGDTSSPTSQDHHNHQHAFTEGEEEMVKSEDTSYVWSNFTEKEPVVGAESIGESTQKAALEESNVIQIDWDIKPEDYFDVENVGVEKNESVAKSHGGSSSSSSSSSNSSSDDESHVVEKNIVVIESGESKEGTPYSVTKTAAFNDSVKTADLPEATELTDGVLVVDACNLAVGGPEEEADDPVAAEPLSVNLVKPADLPEVTQVTDGVPIIEAYSLVVEEASKSVVETIPLVDSENVSKEVLHVNDSATVENPKSFSEYESGLKENAKHESSGVSPASMDMGSEPKEDKMSPKAIQYSAVSSVAVSSGAQEDDDKLPQSSSVEDSAVTECSDSQPSVVLAARPVQTTSWTSCCGLFELFTGSGR</sequence>
<feature type="compositionally biased region" description="Low complexity" evidence="1">
    <location>
        <begin position="114"/>
        <end position="129"/>
    </location>
</feature>
<evidence type="ECO:0000313" key="3">
    <source>
        <dbReference type="Proteomes" id="UP000585474"/>
    </source>
</evidence>
<comment type="caution">
    <text evidence="2">The sequence shown here is derived from an EMBL/GenBank/DDBJ whole genome shotgun (WGS) entry which is preliminary data.</text>
</comment>
<reference evidence="2 3" key="1">
    <citation type="submission" date="2019-07" db="EMBL/GenBank/DDBJ databases">
        <title>De Novo Assembly of kiwifruit Actinidia rufa.</title>
        <authorList>
            <person name="Sugita-Konishi S."/>
            <person name="Sato K."/>
            <person name="Mori E."/>
            <person name="Abe Y."/>
            <person name="Kisaki G."/>
            <person name="Hamano K."/>
            <person name="Suezawa K."/>
            <person name="Otani M."/>
            <person name="Fukuda T."/>
            <person name="Manabe T."/>
            <person name="Gomi K."/>
            <person name="Tabuchi M."/>
            <person name="Akimitsu K."/>
            <person name="Kataoka I."/>
        </authorList>
    </citation>
    <scope>NUCLEOTIDE SEQUENCE [LARGE SCALE GENOMIC DNA]</scope>
    <source>
        <strain evidence="3">cv. Fuchu</strain>
    </source>
</reference>
<protein>
    <submittedName>
        <fullName evidence="2">Uncharacterized protein</fullName>
    </submittedName>
</protein>
<dbReference type="Proteomes" id="UP000585474">
    <property type="component" value="Unassembled WGS sequence"/>
</dbReference>
<gene>
    <name evidence="2" type="ORF">Acr_06g0006260</name>
</gene>
<proteinExistence type="predicted"/>
<feature type="region of interest" description="Disordered" evidence="1">
    <location>
        <begin position="326"/>
        <end position="355"/>
    </location>
</feature>
<dbReference type="EMBL" id="BJWL01000006">
    <property type="protein sequence ID" value="GFY88686.1"/>
    <property type="molecule type" value="Genomic_DNA"/>
</dbReference>
<dbReference type="PANTHER" id="PTHR37187">
    <property type="entry name" value="EXPRESSED PROTEIN"/>
    <property type="match status" value="1"/>
</dbReference>
<feature type="compositionally biased region" description="Polar residues" evidence="1">
    <location>
        <begin position="337"/>
        <end position="355"/>
    </location>
</feature>
<organism evidence="2 3">
    <name type="scientific">Actinidia rufa</name>
    <dbReference type="NCBI Taxonomy" id="165716"/>
    <lineage>
        <taxon>Eukaryota</taxon>
        <taxon>Viridiplantae</taxon>
        <taxon>Streptophyta</taxon>
        <taxon>Embryophyta</taxon>
        <taxon>Tracheophyta</taxon>
        <taxon>Spermatophyta</taxon>
        <taxon>Magnoliopsida</taxon>
        <taxon>eudicotyledons</taxon>
        <taxon>Gunneridae</taxon>
        <taxon>Pentapetalae</taxon>
        <taxon>asterids</taxon>
        <taxon>Ericales</taxon>
        <taxon>Actinidiaceae</taxon>
        <taxon>Actinidia</taxon>
    </lineage>
</organism>
<evidence type="ECO:0000313" key="2">
    <source>
        <dbReference type="EMBL" id="GFY88686.1"/>
    </source>
</evidence>